<reference evidence="2 3" key="1">
    <citation type="submission" date="2024-04" db="EMBL/GenBank/DDBJ databases">
        <authorList>
            <person name="Fracassetti M."/>
        </authorList>
    </citation>
    <scope>NUCLEOTIDE SEQUENCE [LARGE SCALE GENOMIC DNA]</scope>
</reference>
<dbReference type="EMBL" id="OZ034815">
    <property type="protein sequence ID" value="CAL1366577.1"/>
    <property type="molecule type" value="Genomic_DNA"/>
</dbReference>
<keyword evidence="3" id="KW-1185">Reference proteome</keyword>
<feature type="region of interest" description="Disordered" evidence="1">
    <location>
        <begin position="1"/>
        <end position="29"/>
    </location>
</feature>
<dbReference type="AlphaFoldDB" id="A0AAV2D5J6"/>
<proteinExistence type="predicted"/>
<evidence type="ECO:0000256" key="1">
    <source>
        <dbReference type="SAM" id="MobiDB-lite"/>
    </source>
</evidence>
<evidence type="ECO:0000313" key="3">
    <source>
        <dbReference type="Proteomes" id="UP001497516"/>
    </source>
</evidence>
<dbReference type="Proteomes" id="UP001497516">
    <property type="component" value="Chromosome 2"/>
</dbReference>
<evidence type="ECO:0000313" key="2">
    <source>
        <dbReference type="EMBL" id="CAL1366577.1"/>
    </source>
</evidence>
<accession>A0AAV2D5J6</accession>
<protein>
    <submittedName>
        <fullName evidence="2">Uncharacterized protein</fullName>
    </submittedName>
</protein>
<name>A0AAV2D5J6_9ROSI</name>
<gene>
    <name evidence="2" type="ORF">LTRI10_LOCUS10700</name>
</gene>
<sequence>MYSSSDSGHGDPISDSPLRGSSRISDSISRSDAALVRKFPIMLRCMNPIPIRNSKKLGYLDALPFLFLDFASNKLQADADKNLAESTQSAKERGYCADCSCNRSGKSGNKAHYLT</sequence>
<organism evidence="2 3">
    <name type="scientific">Linum trigynum</name>
    <dbReference type="NCBI Taxonomy" id="586398"/>
    <lineage>
        <taxon>Eukaryota</taxon>
        <taxon>Viridiplantae</taxon>
        <taxon>Streptophyta</taxon>
        <taxon>Embryophyta</taxon>
        <taxon>Tracheophyta</taxon>
        <taxon>Spermatophyta</taxon>
        <taxon>Magnoliopsida</taxon>
        <taxon>eudicotyledons</taxon>
        <taxon>Gunneridae</taxon>
        <taxon>Pentapetalae</taxon>
        <taxon>rosids</taxon>
        <taxon>fabids</taxon>
        <taxon>Malpighiales</taxon>
        <taxon>Linaceae</taxon>
        <taxon>Linum</taxon>
    </lineage>
</organism>